<organism evidence="9 10">
    <name type="scientific">Microcella daejeonensis</name>
    <dbReference type="NCBI Taxonomy" id="2994971"/>
    <lineage>
        <taxon>Bacteria</taxon>
        <taxon>Bacillati</taxon>
        <taxon>Actinomycetota</taxon>
        <taxon>Actinomycetes</taxon>
        <taxon>Micrococcales</taxon>
        <taxon>Microbacteriaceae</taxon>
        <taxon>Microcella</taxon>
    </lineage>
</organism>
<proteinExistence type="predicted"/>
<evidence type="ECO:0000313" key="9">
    <source>
        <dbReference type="EMBL" id="WAB81675.1"/>
    </source>
</evidence>
<keyword evidence="5 7" id="KW-0472">Membrane</keyword>
<keyword evidence="6" id="KW-0175">Coiled coil</keyword>
<name>A0A9E8ML89_9MICO</name>
<evidence type="ECO:0000256" key="4">
    <source>
        <dbReference type="ARBA" id="ARBA00022989"/>
    </source>
</evidence>
<dbReference type="GO" id="GO:0005886">
    <property type="term" value="C:plasma membrane"/>
    <property type="evidence" value="ECO:0007669"/>
    <property type="project" value="UniProtKB-SubCell"/>
</dbReference>
<evidence type="ECO:0000256" key="6">
    <source>
        <dbReference type="SAM" id="Coils"/>
    </source>
</evidence>
<dbReference type="KEGG" id="mdb:OVN18_01250"/>
<keyword evidence="10" id="KW-1185">Reference proteome</keyword>
<evidence type="ECO:0000259" key="8">
    <source>
        <dbReference type="Pfam" id="PF13396"/>
    </source>
</evidence>
<gene>
    <name evidence="9" type="ORF">OVN18_01250</name>
</gene>
<dbReference type="Proteomes" id="UP001164706">
    <property type="component" value="Chromosome"/>
</dbReference>
<dbReference type="Pfam" id="PF13396">
    <property type="entry name" value="PLDc_N"/>
    <property type="match status" value="1"/>
</dbReference>
<feature type="domain" description="Cardiolipin synthase N-terminal" evidence="8">
    <location>
        <begin position="12"/>
        <end position="56"/>
    </location>
</feature>
<evidence type="ECO:0000256" key="5">
    <source>
        <dbReference type="ARBA" id="ARBA00023136"/>
    </source>
</evidence>
<sequence>MYLILAALPILLSVLTLADIIMRGEHQVNHLPKTFWIILVILIPLVGAILWWTIGRDYGPRPEAVPFGDPRRWERLVAAAGSAPLSSTEAELARLKAEIAQAENDARIRRLEAEVEARRRRDDAR</sequence>
<comment type="subcellular location">
    <subcellularLocation>
        <location evidence="1">Cell membrane</location>
        <topology evidence="1">Multi-pass membrane protein</topology>
    </subcellularLocation>
</comment>
<feature type="coiled-coil region" evidence="6">
    <location>
        <begin position="85"/>
        <end position="112"/>
    </location>
</feature>
<reference evidence="9" key="1">
    <citation type="submission" date="2022-11" db="EMBL/GenBank/DDBJ databases">
        <title>Description of Microcella daejonensis nov. sp, isolated from riverside soil.</title>
        <authorList>
            <person name="Molina K.M."/>
            <person name="Kim S.B."/>
        </authorList>
    </citation>
    <scope>NUCLEOTIDE SEQUENCE</scope>
    <source>
        <strain evidence="9">MMS21-STM12</strain>
    </source>
</reference>
<evidence type="ECO:0000256" key="7">
    <source>
        <dbReference type="SAM" id="Phobius"/>
    </source>
</evidence>
<dbReference type="EMBL" id="CP113089">
    <property type="protein sequence ID" value="WAB81675.1"/>
    <property type="molecule type" value="Genomic_DNA"/>
</dbReference>
<evidence type="ECO:0000256" key="3">
    <source>
        <dbReference type="ARBA" id="ARBA00022692"/>
    </source>
</evidence>
<keyword evidence="2" id="KW-1003">Cell membrane</keyword>
<dbReference type="AlphaFoldDB" id="A0A9E8ML89"/>
<feature type="transmembrane region" description="Helical" evidence="7">
    <location>
        <begin position="34"/>
        <end position="54"/>
    </location>
</feature>
<evidence type="ECO:0000313" key="10">
    <source>
        <dbReference type="Proteomes" id="UP001164706"/>
    </source>
</evidence>
<keyword evidence="3 7" id="KW-0812">Transmembrane</keyword>
<dbReference type="InterPro" id="IPR027379">
    <property type="entry name" value="CLS_N"/>
</dbReference>
<accession>A0A9E8ML89</accession>
<dbReference type="RefSeq" id="WP_267781455.1">
    <property type="nucleotide sequence ID" value="NZ_CP113089.1"/>
</dbReference>
<protein>
    <submittedName>
        <fullName evidence="9">PLD nuclease N-terminal domain-containing protein</fullName>
    </submittedName>
</protein>
<evidence type="ECO:0000256" key="2">
    <source>
        <dbReference type="ARBA" id="ARBA00022475"/>
    </source>
</evidence>
<keyword evidence="4 7" id="KW-1133">Transmembrane helix</keyword>
<evidence type="ECO:0000256" key="1">
    <source>
        <dbReference type="ARBA" id="ARBA00004651"/>
    </source>
</evidence>